<dbReference type="Proteomes" id="UP000014023">
    <property type="component" value="Unassembled WGS sequence"/>
</dbReference>
<organism evidence="1 2">
    <name type="scientific">Bacillus cereus VD196</name>
    <dbReference type="NCBI Taxonomy" id="1053243"/>
    <lineage>
        <taxon>Bacteria</taxon>
        <taxon>Bacillati</taxon>
        <taxon>Bacillota</taxon>
        <taxon>Bacilli</taxon>
        <taxon>Bacillales</taxon>
        <taxon>Bacillaceae</taxon>
        <taxon>Bacillus</taxon>
        <taxon>Bacillus cereus group</taxon>
    </lineage>
</organism>
<accession>A0A9W5V5X7</accession>
<name>A0A9W5V5X7_BACCE</name>
<reference evidence="1 2" key="1">
    <citation type="submission" date="2012-12" db="EMBL/GenBank/DDBJ databases">
        <title>The Genome Sequence of Bacillus cereus VD196.</title>
        <authorList>
            <consortium name="The Broad Institute Genome Sequencing Platform"/>
            <consortium name="The Broad Institute Genome Sequencing Center for Infectious Disease"/>
            <person name="Feldgarden M."/>
            <person name="Van der Auwera G.A."/>
            <person name="Mahillon J."/>
            <person name="Duprez V."/>
            <person name="Timmery S."/>
            <person name="Mattelet C."/>
            <person name="Dierick K."/>
            <person name="Sun M."/>
            <person name="Yu Z."/>
            <person name="Zhu L."/>
            <person name="Hu X."/>
            <person name="Shank E.B."/>
            <person name="Swiecicka I."/>
            <person name="Hansen B.M."/>
            <person name="Andrup L."/>
            <person name="Walker B."/>
            <person name="Young S.K."/>
            <person name="Zeng Q."/>
            <person name="Gargeya S."/>
            <person name="Fitzgerald M."/>
            <person name="Haas B."/>
            <person name="Abouelleil A."/>
            <person name="Alvarado L."/>
            <person name="Arachchi H.M."/>
            <person name="Berlin A.M."/>
            <person name="Chapman S.B."/>
            <person name="Dewar J."/>
            <person name="Goldberg J."/>
            <person name="Griggs A."/>
            <person name="Gujja S."/>
            <person name="Hansen M."/>
            <person name="Howarth C."/>
            <person name="Imamovic A."/>
            <person name="Larimer J."/>
            <person name="McCowan C."/>
            <person name="Murphy C."/>
            <person name="Neiman D."/>
            <person name="Pearson M."/>
            <person name="Priest M."/>
            <person name="Roberts A."/>
            <person name="Saif S."/>
            <person name="Shea T."/>
            <person name="Sisk P."/>
            <person name="Sykes S."/>
            <person name="Wortman J."/>
            <person name="Nusbaum C."/>
            <person name="Birren B."/>
        </authorList>
    </citation>
    <scope>NUCLEOTIDE SEQUENCE [LARGE SCALE GENOMIC DNA]</scope>
    <source>
        <strain evidence="1 2">VD196</strain>
    </source>
</reference>
<evidence type="ECO:0000313" key="2">
    <source>
        <dbReference type="Proteomes" id="UP000014023"/>
    </source>
</evidence>
<sequence length="30" mass="3204">MTVSVFGTIDAITGNFFCAKADTCNAETFQ</sequence>
<gene>
    <name evidence="1" type="ORF">IKE_05865</name>
</gene>
<protein>
    <submittedName>
        <fullName evidence="1">Uncharacterized protein</fullName>
    </submittedName>
</protein>
<dbReference type="AlphaFoldDB" id="A0A9W5V5X7"/>
<dbReference type="EMBL" id="AHFL01000062">
    <property type="protein sequence ID" value="EOO61591.1"/>
    <property type="molecule type" value="Genomic_DNA"/>
</dbReference>
<comment type="caution">
    <text evidence="1">The sequence shown here is derived from an EMBL/GenBank/DDBJ whole genome shotgun (WGS) entry which is preliminary data.</text>
</comment>
<proteinExistence type="predicted"/>
<evidence type="ECO:0000313" key="1">
    <source>
        <dbReference type="EMBL" id="EOO61591.1"/>
    </source>
</evidence>